<dbReference type="PANTHER" id="PTHR23119">
    <property type="entry name" value="DISCS LARGE"/>
    <property type="match status" value="1"/>
</dbReference>
<evidence type="ECO:0000313" key="6">
    <source>
        <dbReference type="Proteomes" id="UP001208570"/>
    </source>
</evidence>
<evidence type="ECO:0000256" key="3">
    <source>
        <dbReference type="SAM" id="MobiDB-lite"/>
    </source>
</evidence>
<dbReference type="InterPro" id="IPR001611">
    <property type="entry name" value="Leu-rich_rpt"/>
</dbReference>
<evidence type="ECO:0000256" key="1">
    <source>
        <dbReference type="ARBA" id="ARBA00022614"/>
    </source>
</evidence>
<dbReference type="InterPro" id="IPR001478">
    <property type="entry name" value="PDZ"/>
</dbReference>
<reference evidence="5" key="1">
    <citation type="journal article" date="2023" name="Mol. Biol. Evol.">
        <title>Third-Generation Sequencing Reveals the Adaptive Role of the Epigenome in Three Deep-Sea Polychaetes.</title>
        <authorList>
            <person name="Perez M."/>
            <person name="Aroh O."/>
            <person name="Sun Y."/>
            <person name="Lan Y."/>
            <person name="Juniper S.K."/>
            <person name="Young C.R."/>
            <person name="Angers B."/>
            <person name="Qian P.Y."/>
        </authorList>
    </citation>
    <scope>NUCLEOTIDE SEQUENCE</scope>
    <source>
        <strain evidence="5">P08H-3</strain>
    </source>
</reference>
<evidence type="ECO:0000256" key="2">
    <source>
        <dbReference type="ARBA" id="ARBA00022737"/>
    </source>
</evidence>
<dbReference type="PROSITE" id="PS50106">
    <property type="entry name" value="PDZ"/>
    <property type="match status" value="2"/>
</dbReference>
<dbReference type="Gene3D" id="2.30.42.10">
    <property type="match status" value="2"/>
</dbReference>
<feature type="region of interest" description="Disordered" evidence="3">
    <location>
        <begin position="1111"/>
        <end position="1148"/>
    </location>
</feature>
<feature type="compositionally biased region" description="Low complexity" evidence="3">
    <location>
        <begin position="978"/>
        <end position="1008"/>
    </location>
</feature>
<dbReference type="EMBL" id="JAODUP010000040">
    <property type="protein sequence ID" value="KAK2166296.1"/>
    <property type="molecule type" value="Genomic_DNA"/>
</dbReference>
<dbReference type="InterPro" id="IPR032675">
    <property type="entry name" value="LRR_dom_sf"/>
</dbReference>
<dbReference type="CDD" id="cd06704">
    <property type="entry name" value="PDZ1_Scribble-like"/>
    <property type="match status" value="1"/>
</dbReference>
<evidence type="ECO:0000259" key="4">
    <source>
        <dbReference type="PROSITE" id="PS50106"/>
    </source>
</evidence>
<dbReference type="GO" id="GO:0045197">
    <property type="term" value="P:establishment or maintenance of epithelial cell apical/basal polarity"/>
    <property type="evidence" value="ECO:0007669"/>
    <property type="project" value="TreeGrafter"/>
</dbReference>
<feature type="region of interest" description="Disordered" evidence="3">
    <location>
        <begin position="505"/>
        <end position="544"/>
    </location>
</feature>
<dbReference type="SMART" id="SM00228">
    <property type="entry name" value="PDZ"/>
    <property type="match status" value="2"/>
</dbReference>
<feature type="region of interest" description="Disordered" evidence="3">
    <location>
        <begin position="556"/>
        <end position="650"/>
    </location>
</feature>
<dbReference type="AlphaFoldDB" id="A0AAD9K880"/>
<dbReference type="Pfam" id="PF23598">
    <property type="entry name" value="LRR_14"/>
    <property type="match status" value="1"/>
</dbReference>
<feature type="compositionally biased region" description="Acidic residues" evidence="3">
    <location>
        <begin position="612"/>
        <end position="624"/>
    </location>
</feature>
<dbReference type="FunFam" id="3.80.10.10:FF:000036">
    <property type="entry name" value="protein scribble homolog isoform X1"/>
    <property type="match status" value="1"/>
</dbReference>
<sequence length="1148" mass="125785">MRWTVINVKVTFGDINYRYVDSQVMVMIRDITSIPEKIRYLKELQVFDLSSNPLTRPLPDGFVLLPSLTHLGLNDVSLYKLPADIGSLSNLQCLELRENFLKSLPASLSFLVKLKTLDLGSNMISQLPETIGSLPSLEELWLDGNELTELPPEIGNLKNLTQIDVSENQLEHLPEEIGGLISLTDFILSQNQLDYLPEGITKLHKLSILKVDVNNLTQLPADIGKCECLQELILTENLLSDLPSSIGELKLLTNLNVDRNRLSELPHTIGKCSSLGVLSLRDNRIMFLPQEIGNLKELHVLDISGNRLQYLPITIAQCNLKAIWLSENQGQPMLRFQNDTDDKSGEEVLTCYLLPQQAYSESMENLLKGSVATDQDSRLSWNETKGSWQEPSRVSNVRFVGDEEPEPIYIEDRKPEDESAEGSHFVRHNTPHPKELRARHSKMLTKPKDVDGHVIPHNPEKTKEDASFVPSRDVNFSDKAAITTSATTVTMPTAITIVTPPEAPFVCQSPPSNQFSEQSSPLEEPPPSYNAATKSSSYPSPPIREVKMMDSVTIIESSPSPKHSPPHQQSPSQQNQQPQLQQQQQIDLESDELADEDDGTESVDDITHNTEGDEDDGEDYDYEEDERHVGFSEDVLDNPEKEGKLRRRDTPHHLKNKRINLGPTKDNAEDAVREILAKAKGTVETELNGESERGGLTKHITLEVKEEEVTIHIVRPPGTGLGISIAGGKGSTPYRRNDDGVFISRVTEGGPSANAGLMVGDKLISVNGHSLLEADHHQAVSVLRDAGNEVTMVVQREIIVPPEQHNTESLTAENELGEGMEIKGETIATTLHRDSLGLGFSIAGGKDSIPFKGNDESIYISRVTEGGAADRDKQLQVGDRIISINGVDMTDARHDQAVAMLTSSGNEVTLVVYREKLVEKDSQQPVYQRKSILEVPKAKPLTLDETVAPIVEEPEPAGKLQSGPVLRGPLLKTASVVSSPSVTPKTDSSSVVFSKPSQPISSISTSPKKLPPPIASKPVLSQMGLSKTTPSAPHVSHVASSTCSVPSTHTTNVNSARTYFLQSTNAVPPSVSSGGSLVEKFNNLARQQNKTNTNTEGSSSSPVRTLPTANNALISHNSLQDSKSLQDKGKSPTRLLKQDSPPIEVLNA</sequence>
<dbReference type="GO" id="GO:0098887">
    <property type="term" value="P:neurotransmitter receptor transport, endosome to postsynaptic membrane"/>
    <property type="evidence" value="ECO:0007669"/>
    <property type="project" value="TreeGrafter"/>
</dbReference>
<feature type="domain" description="PDZ" evidence="4">
    <location>
        <begin position="710"/>
        <end position="798"/>
    </location>
</feature>
<gene>
    <name evidence="5" type="ORF">LSH36_40g15076</name>
</gene>
<dbReference type="SUPFAM" id="SSF52058">
    <property type="entry name" value="L domain-like"/>
    <property type="match status" value="1"/>
</dbReference>
<protein>
    <recommendedName>
        <fullName evidence="4">PDZ domain-containing protein</fullName>
    </recommendedName>
</protein>
<feature type="compositionally biased region" description="Basic and acidic residues" evidence="3">
    <location>
        <begin position="446"/>
        <end position="466"/>
    </location>
</feature>
<feature type="compositionally biased region" description="Low complexity" evidence="3">
    <location>
        <begin position="557"/>
        <end position="587"/>
    </location>
</feature>
<dbReference type="GO" id="GO:0005912">
    <property type="term" value="C:adherens junction"/>
    <property type="evidence" value="ECO:0007669"/>
    <property type="project" value="TreeGrafter"/>
</dbReference>
<dbReference type="PROSITE" id="PS51450">
    <property type="entry name" value="LRR"/>
    <property type="match status" value="3"/>
</dbReference>
<dbReference type="SUPFAM" id="SSF50156">
    <property type="entry name" value="PDZ domain-like"/>
    <property type="match status" value="2"/>
</dbReference>
<feature type="domain" description="PDZ" evidence="4">
    <location>
        <begin position="828"/>
        <end position="916"/>
    </location>
</feature>
<feature type="region of interest" description="Disordered" evidence="3">
    <location>
        <begin position="978"/>
        <end position="1049"/>
    </location>
</feature>
<proteinExistence type="predicted"/>
<dbReference type="Pfam" id="PF13855">
    <property type="entry name" value="LRR_8"/>
    <property type="match status" value="1"/>
</dbReference>
<dbReference type="CDD" id="cd06703">
    <property type="entry name" value="PDZ2_Scribble-like"/>
    <property type="match status" value="1"/>
</dbReference>
<dbReference type="SMART" id="SM00369">
    <property type="entry name" value="LRR_TYP"/>
    <property type="match status" value="11"/>
</dbReference>
<keyword evidence="1" id="KW-0433">Leucine-rich repeat</keyword>
<dbReference type="GO" id="GO:0043113">
    <property type="term" value="P:receptor clustering"/>
    <property type="evidence" value="ECO:0007669"/>
    <property type="project" value="TreeGrafter"/>
</dbReference>
<feature type="region of interest" description="Disordered" evidence="3">
    <location>
        <begin position="414"/>
        <end position="468"/>
    </location>
</feature>
<dbReference type="GO" id="GO:0014069">
    <property type="term" value="C:postsynaptic density"/>
    <property type="evidence" value="ECO:0007669"/>
    <property type="project" value="TreeGrafter"/>
</dbReference>
<comment type="caution">
    <text evidence="5">The sequence shown here is derived from an EMBL/GenBank/DDBJ whole genome shotgun (WGS) entry which is preliminary data.</text>
</comment>
<dbReference type="InterPro" id="IPR003591">
    <property type="entry name" value="Leu-rich_rpt_typical-subtyp"/>
</dbReference>
<dbReference type="GO" id="GO:0019901">
    <property type="term" value="F:protein kinase binding"/>
    <property type="evidence" value="ECO:0007669"/>
    <property type="project" value="TreeGrafter"/>
</dbReference>
<dbReference type="PANTHER" id="PTHR23119:SF44">
    <property type="entry name" value="PROTEIN LAP4"/>
    <property type="match status" value="1"/>
</dbReference>
<dbReference type="GO" id="GO:0016323">
    <property type="term" value="C:basolateral plasma membrane"/>
    <property type="evidence" value="ECO:0007669"/>
    <property type="project" value="TreeGrafter"/>
</dbReference>
<name>A0AAD9K880_9ANNE</name>
<dbReference type="InterPro" id="IPR055414">
    <property type="entry name" value="LRR_R13L4/SHOC2-like"/>
</dbReference>
<organism evidence="5 6">
    <name type="scientific">Paralvinella palmiformis</name>
    <dbReference type="NCBI Taxonomy" id="53620"/>
    <lineage>
        <taxon>Eukaryota</taxon>
        <taxon>Metazoa</taxon>
        <taxon>Spiralia</taxon>
        <taxon>Lophotrochozoa</taxon>
        <taxon>Annelida</taxon>
        <taxon>Polychaeta</taxon>
        <taxon>Sedentaria</taxon>
        <taxon>Canalipalpata</taxon>
        <taxon>Terebellida</taxon>
        <taxon>Terebelliformia</taxon>
        <taxon>Alvinellidae</taxon>
        <taxon>Paralvinella</taxon>
    </lineage>
</organism>
<dbReference type="GO" id="GO:0098609">
    <property type="term" value="P:cell-cell adhesion"/>
    <property type="evidence" value="ECO:0007669"/>
    <property type="project" value="TreeGrafter"/>
</dbReference>
<dbReference type="SMART" id="SM00364">
    <property type="entry name" value="LRR_BAC"/>
    <property type="match status" value="8"/>
</dbReference>
<dbReference type="GO" id="GO:0045211">
    <property type="term" value="C:postsynaptic membrane"/>
    <property type="evidence" value="ECO:0007669"/>
    <property type="project" value="TreeGrafter"/>
</dbReference>
<feature type="compositionally biased region" description="Polar residues" evidence="3">
    <location>
        <begin position="1038"/>
        <end position="1049"/>
    </location>
</feature>
<dbReference type="InterPro" id="IPR050614">
    <property type="entry name" value="Synaptic_Scaffolding_LAP-MAGUK"/>
</dbReference>
<feature type="compositionally biased region" description="Polar residues" evidence="3">
    <location>
        <begin position="1111"/>
        <end position="1123"/>
    </location>
</feature>
<dbReference type="GO" id="GO:0098968">
    <property type="term" value="P:neurotransmitter receptor transport postsynaptic membrane to endosome"/>
    <property type="evidence" value="ECO:0007669"/>
    <property type="project" value="TreeGrafter"/>
</dbReference>
<keyword evidence="2" id="KW-0677">Repeat</keyword>
<dbReference type="Proteomes" id="UP001208570">
    <property type="component" value="Unassembled WGS sequence"/>
</dbReference>
<dbReference type="Pfam" id="PF00595">
    <property type="entry name" value="PDZ"/>
    <property type="match status" value="2"/>
</dbReference>
<dbReference type="InterPro" id="IPR036034">
    <property type="entry name" value="PDZ_sf"/>
</dbReference>
<evidence type="ECO:0000313" key="5">
    <source>
        <dbReference type="EMBL" id="KAK2166296.1"/>
    </source>
</evidence>
<feature type="compositionally biased region" description="Acidic residues" evidence="3">
    <location>
        <begin position="588"/>
        <end position="604"/>
    </location>
</feature>
<keyword evidence="6" id="KW-1185">Reference proteome</keyword>
<dbReference type="Gene3D" id="3.80.10.10">
    <property type="entry name" value="Ribonuclease Inhibitor"/>
    <property type="match status" value="3"/>
</dbReference>
<accession>A0AAD9K880</accession>